<feature type="non-terminal residue" evidence="1">
    <location>
        <position position="1"/>
    </location>
</feature>
<accession>X1W0E5</accession>
<dbReference type="PANTHER" id="PTHR39338">
    <property type="entry name" value="BLL5662 PROTEIN-RELATED"/>
    <property type="match status" value="1"/>
</dbReference>
<dbReference type="EMBL" id="BARW01039390">
    <property type="protein sequence ID" value="GAJ20065.1"/>
    <property type="molecule type" value="Genomic_DNA"/>
</dbReference>
<gene>
    <name evidence="1" type="ORF">S12H4_60024</name>
</gene>
<reference evidence="1" key="1">
    <citation type="journal article" date="2014" name="Front. Microbiol.">
        <title>High frequency of phylogenetically diverse reductive dehalogenase-homologous genes in deep subseafloor sedimentary metagenomes.</title>
        <authorList>
            <person name="Kawai M."/>
            <person name="Futagami T."/>
            <person name="Toyoda A."/>
            <person name="Takaki Y."/>
            <person name="Nishi S."/>
            <person name="Hori S."/>
            <person name="Arai W."/>
            <person name="Tsubouchi T."/>
            <person name="Morono Y."/>
            <person name="Uchiyama I."/>
            <person name="Ito T."/>
            <person name="Fujiyama A."/>
            <person name="Inagaki F."/>
            <person name="Takami H."/>
        </authorList>
    </citation>
    <scope>NUCLEOTIDE SEQUENCE</scope>
    <source>
        <strain evidence="1">Expedition CK06-06</strain>
    </source>
</reference>
<feature type="non-terminal residue" evidence="1">
    <location>
        <position position="146"/>
    </location>
</feature>
<organism evidence="1">
    <name type="scientific">marine sediment metagenome</name>
    <dbReference type="NCBI Taxonomy" id="412755"/>
    <lineage>
        <taxon>unclassified sequences</taxon>
        <taxon>metagenomes</taxon>
        <taxon>ecological metagenomes</taxon>
    </lineage>
</organism>
<proteinExistence type="predicted"/>
<dbReference type="AlphaFoldDB" id="X1W0E5"/>
<evidence type="ECO:0000313" key="1">
    <source>
        <dbReference type="EMBL" id="GAJ20065.1"/>
    </source>
</evidence>
<sequence length="146" mass="16995">IQQEIWDWLNKNITIIQLPAIVEKLFPNMSLEELEEQFRKLLQEQDAEHNFGDQWIGTQGQSNFGNTGQNFEGIRIAGEHGMNSAVKIAQKRMFQDYRKDLVMNTRQIKIALKRLRKLNEIGKRDELDLKKTIDETGRNGGDIELI</sequence>
<dbReference type="PANTHER" id="PTHR39338:SF7">
    <property type="entry name" value="BLL6692 PROTEIN"/>
    <property type="match status" value="1"/>
</dbReference>
<name>X1W0E5_9ZZZZ</name>
<comment type="caution">
    <text evidence="1">The sequence shown here is derived from an EMBL/GenBank/DDBJ whole genome shotgun (WGS) entry which is preliminary data.</text>
</comment>
<protein>
    <submittedName>
        <fullName evidence="1">Uncharacterized protein</fullName>
    </submittedName>
</protein>